<dbReference type="NCBIfam" id="TIGR02595">
    <property type="entry name" value="PEP_CTERM"/>
    <property type="match status" value="1"/>
</dbReference>
<dbReference type="Proteomes" id="UP000637423">
    <property type="component" value="Unassembled WGS sequence"/>
</dbReference>
<dbReference type="EMBL" id="BMED01000003">
    <property type="protein sequence ID" value="GGC85002.1"/>
    <property type="molecule type" value="Genomic_DNA"/>
</dbReference>
<name>A0A916US02_9BURK</name>
<protein>
    <recommendedName>
        <fullName evidence="5">PEP-CTERM protein-sorting domain-containing protein</fullName>
    </recommendedName>
</protein>
<feature type="transmembrane region" description="Helical" evidence="1">
    <location>
        <begin position="239"/>
        <end position="255"/>
    </location>
</feature>
<evidence type="ECO:0000313" key="4">
    <source>
        <dbReference type="Proteomes" id="UP000637423"/>
    </source>
</evidence>
<reference evidence="3" key="2">
    <citation type="submission" date="2020-09" db="EMBL/GenBank/DDBJ databases">
        <authorList>
            <person name="Sun Q."/>
            <person name="Zhou Y."/>
        </authorList>
    </citation>
    <scope>NUCLEOTIDE SEQUENCE</scope>
    <source>
        <strain evidence="3">CGMCC 1.10998</strain>
    </source>
</reference>
<evidence type="ECO:0000256" key="2">
    <source>
        <dbReference type="SAM" id="SignalP"/>
    </source>
</evidence>
<comment type="caution">
    <text evidence="3">The sequence shown here is derived from an EMBL/GenBank/DDBJ whole genome shotgun (WGS) entry which is preliminary data.</text>
</comment>
<proteinExistence type="predicted"/>
<feature type="chain" id="PRO_5037481514" description="PEP-CTERM protein-sorting domain-containing protein" evidence="2">
    <location>
        <begin position="23"/>
        <end position="263"/>
    </location>
</feature>
<evidence type="ECO:0000313" key="3">
    <source>
        <dbReference type="EMBL" id="GGC85002.1"/>
    </source>
</evidence>
<accession>A0A916US02</accession>
<keyword evidence="1" id="KW-0472">Membrane</keyword>
<dbReference type="AlphaFoldDB" id="A0A916US02"/>
<gene>
    <name evidence="3" type="ORF">GCM10011396_35370</name>
</gene>
<keyword evidence="2" id="KW-0732">Signal</keyword>
<dbReference type="NCBIfam" id="NF038125">
    <property type="entry name" value="PEP_CTERM_THxN"/>
    <property type="match status" value="1"/>
</dbReference>
<keyword evidence="4" id="KW-1185">Reference proteome</keyword>
<sequence length="263" mass="27340">MKKILSMLGAVAGLLIATTAAAGPLVTQWSFSEKLAWTAATFSSGTGTTSQSATTLSWGQTGGSFGAGNRSGLDITNDTVNSTINTNGAPAVTNTITHYNNPIDASFSTLLSANLLNQLTLTPNLPSVGPSLPTQSINFNISFKETPNTAPCGFPSTSVCDDIFVIDLGALNNSFMYDGNTYFVSIFSTTNNLIPLDPLTCAAAGAATGCLGFQTLEGQNTPATFAFVITSDVVTIPEPSELALLAIGLLGLYFIRGRKSQKM</sequence>
<keyword evidence="1" id="KW-1133">Transmembrane helix</keyword>
<keyword evidence="1" id="KW-0812">Transmembrane</keyword>
<reference evidence="3" key="1">
    <citation type="journal article" date="2014" name="Int. J. Syst. Evol. Microbiol.">
        <title>Complete genome sequence of Corynebacterium casei LMG S-19264T (=DSM 44701T), isolated from a smear-ripened cheese.</title>
        <authorList>
            <consortium name="US DOE Joint Genome Institute (JGI-PGF)"/>
            <person name="Walter F."/>
            <person name="Albersmeier A."/>
            <person name="Kalinowski J."/>
            <person name="Ruckert C."/>
        </authorList>
    </citation>
    <scope>NUCLEOTIDE SEQUENCE</scope>
    <source>
        <strain evidence="3">CGMCC 1.10998</strain>
    </source>
</reference>
<feature type="signal peptide" evidence="2">
    <location>
        <begin position="1"/>
        <end position="22"/>
    </location>
</feature>
<organism evidence="3 4">
    <name type="scientific">Undibacterium terreum</name>
    <dbReference type="NCBI Taxonomy" id="1224302"/>
    <lineage>
        <taxon>Bacteria</taxon>
        <taxon>Pseudomonadati</taxon>
        <taxon>Pseudomonadota</taxon>
        <taxon>Betaproteobacteria</taxon>
        <taxon>Burkholderiales</taxon>
        <taxon>Oxalobacteraceae</taxon>
        <taxon>Undibacterium</taxon>
    </lineage>
</organism>
<dbReference type="InterPro" id="IPR013424">
    <property type="entry name" value="Ice-binding_C"/>
</dbReference>
<evidence type="ECO:0008006" key="5">
    <source>
        <dbReference type="Google" id="ProtNLM"/>
    </source>
</evidence>
<dbReference type="RefSeq" id="WP_188567400.1">
    <property type="nucleotide sequence ID" value="NZ_BMED01000003.1"/>
</dbReference>
<evidence type="ECO:0000256" key="1">
    <source>
        <dbReference type="SAM" id="Phobius"/>
    </source>
</evidence>